<dbReference type="Gene3D" id="3.40.50.300">
    <property type="entry name" value="P-loop containing nucleotide triphosphate hydrolases"/>
    <property type="match status" value="1"/>
</dbReference>
<comment type="catalytic activity">
    <reaction evidence="1 6">
        <text>alpha-D-ribose 1,5-bisphosphate + ATP = 5-phospho-alpha-D-ribose 1-diphosphate + ADP</text>
        <dbReference type="Rhea" id="RHEA:20109"/>
        <dbReference type="ChEBI" id="CHEBI:30616"/>
        <dbReference type="ChEBI" id="CHEBI:58017"/>
        <dbReference type="ChEBI" id="CHEBI:68688"/>
        <dbReference type="ChEBI" id="CHEBI:456216"/>
        <dbReference type="EC" id="2.7.4.23"/>
    </reaction>
</comment>
<evidence type="ECO:0000256" key="4">
    <source>
        <dbReference type="ARBA" id="ARBA00022741"/>
    </source>
</evidence>
<dbReference type="GO" id="GO:0019634">
    <property type="term" value="P:organic phosphonate metabolic process"/>
    <property type="evidence" value="ECO:0007669"/>
    <property type="project" value="UniProtKB-UniRule"/>
</dbReference>
<keyword evidence="3 6" id="KW-0808">Transferase</keyword>
<comment type="similarity">
    <text evidence="6">Belongs to the ribose 1,5-bisphosphokinase family.</text>
</comment>
<gene>
    <name evidence="6 8" type="primary">phnN</name>
    <name evidence="8" type="ORF">GKC30_14550</name>
</gene>
<proteinExistence type="inferred from homology"/>
<keyword evidence="9" id="KW-1185">Reference proteome</keyword>
<evidence type="ECO:0000259" key="7">
    <source>
        <dbReference type="SMART" id="SM00072"/>
    </source>
</evidence>
<dbReference type="EC" id="2.7.4.23" evidence="6"/>
<comment type="pathway">
    <text evidence="2 6">Metabolic intermediate biosynthesis; 5-phospho-alpha-D-ribose 1-diphosphate biosynthesis; 5-phospho-alpha-D-ribose 1-diphosphate from D-ribose 5-phosphate (route II): step 3/3.</text>
</comment>
<dbReference type="AlphaFoldDB" id="A0A7K1KSE3"/>
<evidence type="ECO:0000256" key="2">
    <source>
        <dbReference type="ARBA" id="ARBA00005069"/>
    </source>
</evidence>
<dbReference type="EMBL" id="WODC01000015">
    <property type="protein sequence ID" value="MUM78852.1"/>
    <property type="molecule type" value="Genomic_DNA"/>
</dbReference>
<dbReference type="InterPro" id="IPR008145">
    <property type="entry name" value="GK/Ca_channel_bsu"/>
</dbReference>
<dbReference type="InterPro" id="IPR027417">
    <property type="entry name" value="P-loop_NTPase"/>
</dbReference>
<dbReference type="SMART" id="SM00072">
    <property type="entry name" value="GuKc"/>
    <property type="match status" value="1"/>
</dbReference>
<dbReference type="UniPathway" id="UPA00087">
    <property type="reaction ID" value="UER00175"/>
</dbReference>
<dbReference type="HAMAP" id="MF_00836">
    <property type="entry name" value="PhnN"/>
    <property type="match status" value="1"/>
</dbReference>
<comment type="caution">
    <text evidence="8">The sequence shown here is derived from an EMBL/GenBank/DDBJ whole genome shotgun (WGS) entry which is preliminary data.</text>
</comment>
<sequence length="201" mass="21989">MNSGRLIYVIGPSGCGKDSVMAYARRRCPGSEAAFAHRYITRSAEAGGENHIHLEPDEFEARARCGVFALHWNSHGHRYGIGCEVDAWMEAGFNVVVNGSRAYLPEAARRYPDMIPTLIAVETDILRQRLLARGRESTAEIECRLEQAEAYVVSHPELRIIDNNGELQQAGNALLALARNGCSVRGGSCSQALLPGRQPLA</sequence>
<comment type="function">
    <text evidence="6">Catalyzes the phosphorylation of ribose 1,5-bisphosphate to 5-phospho-D-ribosyl alpha-1-diphosphate (PRPP).</text>
</comment>
<keyword evidence="8" id="KW-0418">Kinase</keyword>
<evidence type="ECO:0000256" key="3">
    <source>
        <dbReference type="ARBA" id="ARBA00022679"/>
    </source>
</evidence>
<organism evidence="8 9">
    <name type="scientific">Pseudodesulfovibrio alkaliphilus</name>
    <dbReference type="NCBI Taxonomy" id="2661613"/>
    <lineage>
        <taxon>Bacteria</taxon>
        <taxon>Pseudomonadati</taxon>
        <taxon>Thermodesulfobacteriota</taxon>
        <taxon>Desulfovibrionia</taxon>
        <taxon>Desulfovibrionales</taxon>
        <taxon>Desulfovibrionaceae</taxon>
    </lineage>
</organism>
<keyword evidence="4 6" id="KW-0547">Nucleotide-binding</keyword>
<dbReference type="PANTHER" id="PTHR23117:SF8">
    <property type="entry name" value="RIBOSE 1,5-BISPHOSPHATE PHOSPHOKINASE PHNN"/>
    <property type="match status" value="1"/>
</dbReference>
<feature type="domain" description="Guanylate kinase/L-type calcium channel beta subunit" evidence="7">
    <location>
        <begin position="3"/>
        <end position="182"/>
    </location>
</feature>
<dbReference type="GO" id="GO:0006015">
    <property type="term" value="P:5-phosphoribose 1-diphosphate biosynthetic process"/>
    <property type="evidence" value="ECO:0007669"/>
    <property type="project" value="UniProtKB-UniRule"/>
</dbReference>
<dbReference type="GO" id="GO:0005829">
    <property type="term" value="C:cytosol"/>
    <property type="evidence" value="ECO:0007669"/>
    <property type="project" value="TreeGrafter"/>
</dbReference>
<evidence type="ECO:0000256" key="1">
    <source>
        <dbReference type="ARBA" id="ARBA00000373"/>
    </source>
</evidence>
<dbReference type="InterPro" id="IPR012699">
    <property type="entry name" value="PhnN"/>
</dbReference>
<accession>A0A7K1KSE3</accession>
<keyword evidence="5 6" id="KW-0067">ATP-binding</keyword>
<dbReference type="PANTHER" id="PTHR23117">
    <property type="entry name" value="GUANYLATE KINASE-RELATED"/>
    <property type="match status" value="1"/>
</dbReference>
<dbReference type="NCBIfam" id="NF007485">
    <property type="entry name" value="PRK10078.1"/>
    <property type="match status" value="1"/>
</dbReference>
<evidence type="ECO:0000256" key="6">
    <source>
        <dbReference type="HAMAP-Rule" id="MF_00836"/>
    </source>
</evidence>
<dbReference type="SUPFAM" id="SSF52540">
    <property type="entry name" value="P-loop containing nucleoside triphosphate hydrolases"/>
    <property type="match status" value="1"/>
</dbReference>
<evidence type="ECO:0000313" key="9">
    <source>
        <dbReference type="Proteomes" id="UP000461162"/>
    </source>
</evidence>
<dbReference type="RefSeq" id="WP_155935703.1">
    <property type="nucleotide sequence ID" value="NZ_WODC01000015.1"/>
</dbReference>
<evidence type="ECO:0000256" key="5">
    <source>
        <dbReference type="ARBA" id="ARBA00022840"/>
    </source>
</evidence>
<evidence type="ECO:0000313" key="8">
    <source>
        <dbReference type="EMBL" id="MUM78852.1"/>
    </source>
</evidence>
<comment type="caution">
    <text evidence="6">Lacks conserved residue(s) required for the propagation of feature annotation.</text>
</comment>
<protein>
    <recommendedName>
        <fullName evidence="6">Ribose 1,5-bisphosphate phosphokinase PhnN</fullName>
        <ecNumber evidence="6">2.7.4.23</ecNumber>
    </recommendedName>
    <alternativeName>
        <fullName evidence="6">Ribose 1,5-bisphosphokinase</fullName>
    </alternativeName>
</protein>
<dbReference type="GO" id="GO:0033863">
    <property type="term" value="F:ribose 1,5-bisphosphate phosphokinase activity"/>
    <property type="evidence" value="ECO:0007669"/>
    <property type="project" value="UniProtKB-UniRule"/>
</dbReference>
<reference evidence="8 9" key="1">
    <citation type="submission" date="2019-11" db="EMBL/GenBank/DDBJ databases">
        <title>Pseudodesulfovibrio alkaliphilus, sp. nov., an alkaliphilic sulfate-reducing bacteria from mud volcano of Taman peninsula, Russia.</title>
        <authorList>
            <person name="Frolova A."/>
            <person name="Merkel A.Y."/>
            <person name="Slobodkin A.I."/>
        </authorList>
    </citation>
    <scope>NUCLEOTIDE SEQUENCE [LARGE SCALE GENOMIC DNA]</scope>
    <source>
        <strain evidence="8 9">F-1</strain>
    </source>
</reference>
<dbReference type="GO" id="GO:0005524">
    <property type="term" value="F:ATP binding"/>
    <property type="evidence" value="ECO:0007669"/>
    <property type="project" value="UniProtKB-KW"/>
</dbReference>
<name>A0A7K1KSE3_9BACT</name>
<dbReference type="Proteomes" id="UP000461162">
    <property type="component" value="Unassembled WGS sequence"/>
</dbReference>
<dbReference type="NCBIfam" id="TIGR02322">
    <property type="entry name" value="phosphon_PhnN"/>
    <property type="match status" value="1"/>
</dbReference>